<comment type="caution">
    <text evidence="1">The sequence shown here is derived from an EMBL/GenBank/DDBJ whole genome shotgun (WGS) entry which is preliminary data.</text>
</comment>
<evidence type="ECO:0000313" key="2">
    <source>
        <dbReference type="Proteomes" id="UP000827872"/>
    </source>
</evidence>
<evidence type="ECO:0000313" key="1">
    <source>
        <dbReference type="EMBL" id="KAH7996358.1"/>
    </source>
</evidence>
<reference evidence="1" key="1">
    <citation type="submission" date="2021-08" db="EMBL/GenBank/DDBJ databases">
        <title>The first chromosome-level gecko genome reveals the dynamic sex chromosomes of Neotropical dwarf geckos (Sphaerodactylidae: Sphaerodactylus).</title>
        <authorList>
            <person name="Pinto B.J."/>
            <person name="Keating S.E."/>
            <person name="Gamble T."/>
        </authorList>
    </citation>
    <scope>NUCLEOTIDE SEQUENCE</scope>
    <source>
        <strain evidence="1">TG3544</strain>
    </source>
</reference>
<dbReference type="Proteomes" id="UP000827872">
    <property type="component" value="Linkage Group LG15"/>
</dbReference>
<name>A0ACB8EUK5_9SAUR</name>
<dbReference type="EMBL" id="CM037628">
    <property type="protein sequence ID" value="KAH7996358.1"/>
    <property type="molecule type" value="Genomic_DNA"/>
</dbReference>
<organism evidence="1 2">
    <name type="scientific">Sphaerodactylus townsendi</name>
    <dbReference type="NCBI Taxonomy" id="933632"/>
    <lineage>
        <taxon>Eukaryota</taxon>
        <taxon>Metazoa</taxon>
        <taxon>Chordata</taxon>
        <taxon>Craniata</taxon>
        <taxon>Vertebrata</taxon>
        <taxon>Euteleostomi</taxon>
        <taxon>Lepidosauria</taxon>
        <taxon>Squamata</taxon>
        <taxon>Bifurcata</taxon>
        <taxon>Gekkota</taxon>
        <taxon>Sphaerodactylidae</taxon>
        <taxon>Sphaerodactylus</taxon>
    </lineage>
</organism>
<proteinExistence type="predicted"/>
<keyword evidence="2" id="KW-1185">Reference proteome</keyword>
<protein>
    <submittedName>
        <fullName evidence="1">Uncharacterized protein</fullName>
    </submittedName>
</protein>
<gene>
    <name evidence="1" type="ORF">K3G42_004888</name>
</gene>
<accession>A0ACB8EUK5</accession>
<sequence>MAGMDGTIGLTGEPDEGTGQVPDKDETPCDPDIGDKEKDALIPDRHDPHLDATQSTNCEASMGSPYSWAPSRAAGWHESTWLTQSMDQDIYSEWDPEQDKMRQEIHFLRHNMELLLAHTKAAERDRQDPLQLLPSPLLEGGSLCLHALTTCCLGRRAHPGHSRRSPRSGSV</sequence>